<dbReference type="InterPro" id="IPR051637">
    <property type="entry name" value="Ank_repeat_dom-contain_49"/>
</dbReference>
<evidence type="ECO:0000256" key="2">
    <source>
        <dbReference type="ARBA" id="ARBA00023043"/>
    </source>
</evidence>
<dbReference type="Pfam" id="PF12796">
    <property type="entry name" value="Ank_2"/>
    <property type="match status" value="2"/>
</dbReference>
<dbReference type="AlphaFoldDB" id="A0A6J8AQ05"/>
<feature type="repeat" description="ANK" evidence="3">
    <location>
        <begin position="467"/>
        <end position="499"/>
    </location>
</feature>
<dbReference type="Pfam" id="PF18738">
    <property type="entry name" value="HEPN_DZIP3"/>
    <property type="match status" value="1"/>
</dbReference>
<evidence type="ECO:0000256" key="3">
    <source>
        <dbReference type="PROSITE-ProRule" id="PRU00023"/>
    </source>
</evidence>
<feature type="domain" description="DZIP3-like HEPN" evidence="4">
    <location>
        <begin position="8"/>
        <end position="97"/>
    </location>
</feature>
<dbReference type="PROSITE" id="PS50088">
    <property type="entry name" value="ANK_REPEAT"/>
    <property type="match status" value="5"/>
</dbReference>
<dbReference type="Pfam" id="PF00023">
    <property type="entry name" value="Ank"/>
    <property type="match status" value="1"/>
</dbReference>
<dbReference type="Proteomes" id="UP000507470">
    <property type="component" value="Unassembled WGS sequence"/>
</dbReference>
<sequence>MNNFYDQKQVCSSDFDLTLMILLIRNLTPIHISDILPVPNDISSGADLSRIKYYRNELAHGNGKISDIEFEQQWVELYQAIVRLGGEGYKEICAQLRVTSLSSGKGYGMKTHIGAAKAEILRKAKLLNRYDFFPLLCQIFATDKERDIKKFFSQPVKVIKEELTLIKEENDQTSFAVLALFVIYNNCITDAVLSPTSDIKTVLSDIAEECEMLTQLNIKVVRKHLDIFLHSYVKKSGSSYMIMHDKLFDIFVSFYGEHLLDIILTHCSYPIIFTRFQLQPLEVADKCMIEIPLGKEAKYFERLFHVSDPGDFANIFWHNQLKYRTFRKHFLKFLEEDPGCRELCLSLSDTASSPLIIAAARGYTNIIHVLLDVGMNVNVYDDYDLTPLSYAAASGRFETVKLLLENNFDINKQHNHKHFSNEALAFAHFFSIYYHTANFSIGMIPKSLSKTVTFLQKNKVDQSSGTYWRTPLYLASTFGHTDIVELLLKQNYDIDSHDCFNFTPLYVAALCNHIETVKILVKHGCDINMCNDENESPLYVASKWGNVDIVKLLLDNNCIINICNEKRESPLHAALNCMGCIERPYFLGKPFELFLRLLNYKRMKVQNEDYVEIV</sequence>
<dbReference type="PANTHER" id="PTHR24180">
    <property type="entry name" value="CYCLIN-DEPENDENT KINASE INHIBITOR 2C-RELATED"/>
    <property type="match status" value="1"/>
</dbReference>
<keyword evidence="6" id="KW-1185">Reference proteome</keyword>
<feature type="repeat" description="ANK" evidence="3">
    <location>
        <begin position="533"/>
        <end position="565"/>
    </location>
</feature>
<evidence type="ECO:0000259" key="4">
    <source>
        <dbReference type="Pfam" id="PF18738"/>
    </source>
</evidence>
<feature type="repeat" description="ANK" evidence="3">
    <location>
        <begin position="350"/>
        <end position="382"/>
    </location>
</feature>
<gene>
    <name evidence="5" type="ORF">MCOR_10209</name>
</gene>
<dbReference type="InterPro" id="IPR002110">
    <property type="entry name" value="Ankyrin_rpt"/>
</dbReference>
<protein>
    <recommendedName>
        <fullName evidence="4">DZIP3-like HEPN domain-containing protein</fullName>
    </recommendedName>
</protein>
<dbReference type="InterPro" id="IPR036770">
    <property type="entry name" value="Ankyrin_rpt-contain_sf"/>
</dbReference>
<feature type="repeat" description="ANK" evidence="3">
    <location>
        <begin position="500"/>
        <end position="532"/>
    </location>
</feature>
<evidence type="ECO:0000313" key="6">
    <source>
        <dbReference type="Proteomes" id="UP000507470"/>
    </source>
</evidence>
<dbReference type="PROSITE" id="PS50297">
    <property type="entry name" value="ANK_REP_REGION"/>
    <property type="match status" value="5"/>
</dbReference>
<evidence type="ECO:0000313" key="5">
    <source>
        <dbReference type="EMBL" id="CAC5371911.1"/>
    </source>
</evidence>
<dbReference type="Gene3D" id="1.25.40.20">
    <property type="entry name" value="Ankyrin repeat-containing domain"/>
    <property type="match status" value="2"/>
</dbReference>
<dbReference type="OrthoDB" id="366390at2759"/>
<dbReference type="PANTHER" id="PTHR24180:SF45">
    <property type="entry name" value="POLY [ADP-RIBOSE] POLYMERASE TANKYRASE"/>
    <property type="match status" value="1"/>
</dbReference>
<dbReference type="EMBL" id="CACVKT020001819">
    <property type="protein sequence ID" value="CAC5371911.1"/>
    <property type="molecule type" value="Genomic_DNA"/>
</dbReference>
<accession>A0A6J8AQ05</accession>
<organism evidence="5 6">
    <name type="scientific">Mytilus coruscus</name>
    <name type="common">Sea mussel</name>
    <dbReference type="NCBI Taxonomy" id="42192"/>
    <lineage>
        <taxon>Eukaryota</taxon>
        <taxon>Metazoa</taxon>
        <taxon>Spiralia</taxon>
        <taxon>Lophotrochozoa</taxon>
        <taxon>Mollusca</taxon>
        <taxon>Bivalvia</taxon>
        <taxon>Autobranchia</taxon>
        <taxon>Pteriomorphia</taxon>
        <taxon>Mytilida</taxon>
        <taxon>Mytiloidea</taxon>
        <taxon>Mytilidae</taxon>
        <taxon>Mytilinae</taxon>
        <taxon>Mytilus</taxon>
    </lineage>
</organism>
<reference evidence="5 6" key="1">
    <citation type="submission" date="2020-06" db="EMBL/GenBank/DDBJ databases">
        <authorList>
            <person name="Li R."/>
            <person name="Bekaert M."/>
        </authorList>
    </citation>
    <scope>NUCLEOTIDE SEQUENCE [LARGE SCALE GENOMIC DNA]</scope>
    <source>
        <strain evidence="6">wild</strain>
    </source>
</reference>
<evidence type="ECO:0000256" key="1">
    <source>
        <dbReference type="ARBA" id="ARBA00022737"/>
    </source>
</evidence>
<keyword evidence="1" id="KW-0677">Repeat</keyword>
<proteinExistence type="predicted"/>
<feature type="repeat" description="ANK" evidence="3">
    <location>
        <begin position="383"/>
        <end position="415"/>
    </location>
</feature>
<keyword evidence="2 3" id="KW-0040">ANK repeat</keyword>
<dbReference type="InterPro" id="IPR041249">
    <property type="entry name" value="HEPN_DZIP3"/>
</dbReference>
<dbReference type="SUPFAM" id="SSF48403">
    <property type="entry name" value="Ankyrin repeat"/>
    <property type="match status" value="1"/>
</dbReference>
<name>A0A6J8AQ05_MYTCO</name>
<dbReference type="SMART" id="SM00248">
    <property type="entry name" value="ANK"/>
    <property type="match status" value="5"/>
</dbReference>